<dbReference type="AlphaFoldDB" id="A0A6M2E4E0"/>
<dbReference type="Pfam" id="PF01096">
    <property type="entry name" value="Zn_ribbon_TFIIS"/>
    <property type="match status" value="1"/>
</dbReference>
<comment type="function">
    <text evidence="8">DNA-dependent RNA polymerase catalyzes the transcription of DNA into RNA using the four ribonucleoside triphosphates as substrates.</text>
</comment>
<dbReference type="InterPro" id="IPR012164">
    <property type="entry name" value="Rpa12/Rpb9/Rpc10/TFS"/>
</dbReference>
<dbReference type="InterPro" id="IPR019761">
    <property type="entry name" value="DNA-dir_RNA_pol-M_15_CS"/>
</dbReference>
<dbReference type="CDD" id="cd10508">
    <property type="entry name" value="Zn-ribbon_RPB9"/>
    <property type="match status" value="1"/>
</dbReference>
<dbReference type="SMART" id="SM00661">
    <property type="entry name" value="RPOL9"/>
    <property type="match status" value="1"/>
</dbReference>
<dbReference type="FunFam" id="2.20.25.10:FF:000004">
    <property type="entry name" value="DNA-directed RNA polymerase subunit"/>
    <property type="match status" value="1"/>
</dbReference>
<keyword evidence="2 8" id="KW-0240">DNA-directed RNA polymerase</keyword>
<dbReference type="InterPro" id="IPR001222">
    <property type="entry name" value="Znf_TFIIS"/>
</dbReference>
<dbReference type="GO" id="GO:0006283">
    <property type="term" value="P:transcription-coupled nucleotide-excision repair"/>
    <property type="evidence" value="ECO:0007669"/>
    <property type="project" value="TreeGrafter"/>
</dbReference>
<feature type="binding site" evidence="9">
    <location>
        <position position="95"/>
    </location>
    <ligand>
        <name>Zn(2+)</name>
        <dbReference type="ChEBI" id="CHEBI:29105"/>
        <label>2</label>
    </ligand>
</feature>
<evidence type="ECO:0000256" key="8">
    <source>
        <dbReference type="PIRNR" id="PIRNR005586"/>
    </source>
</evidence>
<feature type="domain" description="TFIIS-type" evidence="12">
    <location>
        <begin position="88"/>
        <end position="130"/>
    </location>
</feature>
<feature type="binding site" evidence="9">
    <location>
        <position position="120"/>
    </location>
    <ligand>
        <name>Zn(2+)</name>
        <dbReference type="ChEBI" id="CHEBI:29105"/>
        <label>2</label>
    </ligand>
</feature>
<keyword evidence="3 9" id="KW-0479">Metal-binding</keyword>
<dbReference type="GO" id="GO:0008270">
    <property type="term" value="F:zinc ion binding"/>
    <property type="evidence" value="ECO:0007669"/>
    <property type="project" value="UniProtKB-KW"/>
</dbReference>
<feature type="binding site" evidence="9">
    <location>
        <position position="48"/>
    </location>
    <ligand>
        <name>Zn(2+)</name>
        <dbReference type="ChEBI" id="CHEBI:29105"/>
        <label>1</label>
    </ligand>
</feature>
<feature type="binding site" evidence="9">
    <location>
        <position position="23"/>
    </location>
    <ligand>
        <name>Zn(2+)</name>
        <dbReference type="ChEBI" id="CHEBI:29105"/>
        <label>1</label>
    </ligand>
</feature>
<dbReference type="GO" id="GO:0001193">
    <property type="term" value="P:maintenance of transcriptional fidelity during transcription elongation by RNA polymerase II"/>
    <property type="evidence" value="ECO:0007669"/>
    <property type="project" value="TreeGrafter"/>
</dbReference>
<protein>
    <recommendedName>
        <fullName evidence="8">DNA-directed RNA polymerase subunit</fullName>
    </recommendedName>
</protein>
<sequence length="131" mass="15097">MGINFDGPGPGVEGPGFVGIKFCQECNNMLYPKEDKENRVLLYACRNCDYQQEADNNCIYVNKITHEVDELTQIVSDVVHDPTLPRTEDHTCPKCGHREAVFFQAQSRRAEDEMRLYYVCTNTSCTHRWTE</sequence>
<proteinExistence type="inferred from homology"/>
<feature type="binding site" evidence="9">
    <location>
        <position position="45"/>
    </location>
    <ligand>
        <name>Zn(2+)</name>
        <dbReference type="ChEBI" id="CHEBI:29105"/>
        <label>1</label>
    </ligand>
</feature>
<evidence type="ECO:0000256" key="2">
    <source>
        <dbReference type="ARBA" id="ARBA00022478"/>
    </source>
</evidence>
<dbReference type="SUPFAM" id="SSF57783">
    <property type="entry name" value="Zinc beta-ribbon"/>
    <property type="match status" value="2"/>
</dbReference>
<keyword evidence="6 8" id="KW-0804">Transcription</keyword>
<dbReference type="SMART" id="SM00440">
    <property type="entry name" value="ZnF_C2C2"/>
    <property type="match status" value="1"/>
</dbReference>
<keyword evidence="7 8" id="KW-0539">Nucleus</keyword>
<dbReference type="InterPro" id="IPR001529">
    <property type="entry name" value="Zn_ribbon_RPB9"/>
</dbReference>
<dbReference type="PROSITE" id="PS51133">
    <property type="entry name" value="ZF_TFIIS_2"/>
    <property type="match status" value="1"/>
</dbReference>
<dbReference type="GO" id="GO:0003676">
    <property type="term" value="F:nucleic acid binding"/>
    <property type="evidence" value="ECO:0007669"/>
    <property type="project" value="InterPro"/>
</dbReference>
<feature type="binding site" evidence="9">
    <location>
        <position position="92"/>
    </location>
    <ligand>
        <name>Zn(2+)</name>
        <dbReference type="ChEBI" id="CHEBI:29105"/>
        <label>2</label>
    </ligand>
</feature>
<dbReference type="PIRSF" id="PIRSF005586">
    <property type="entry name" value="RNApol_RpoM"/>
    <property type="match status" value="1"/>
</dbReference>
<keyword evidence="4 10" id="KW-0863">Zinc-finger</keyword>
<evidence type="ECO:0000256" key="9">
    <source>
        <dbReference type="PIRSR" id="PIRSR005586-1"/>
    </source>
</evidence>
<comment type="subcellular location">
    <subcellularLocation>
        <location evidence="1">Nucleus</location>
        <location evidence="1">Nucleolus</location>
    </subcellularLocation>
</comment>
<evidence type="ECO:0000259" key="12">
    <source>
        <dbReference type="PROSITE" id="PS51133"/>
    </source>
</evidence>
<feature type="zinc finger region" description="C4-type" evidence="10">
    <location>
        <begin position="23"/>
        <end position="48"/>
    </location>
</feature>
<organism evidence="13">
    <name type="scientific">Amblyomma tuberculatum</name>
    <dbReference type="NCBI Taxonomy" id="48802"/>
    <lineage>
        <taxon>Eukaryota</taxon>
        <taxon>Metazoa</taxon>
        <taxon>Ecdysozoa</taxon>
        <taxon>Arthropoda</taxon>
        <taxon>Chelicerata</taxon>
        <taxon>Arachnida</taxon>
        <taxon>Acari</taxon>
        <taxon>Parasitiformes</taxon>
        <taxon>Ixodida</taxon>
        <taxon>Ixodoidea</taxon>
        <taxon>Ixodidae</taxon>
        <taxon>Amblyomminae</taxon>
        <taxon>Amblyomma</taxon>
    </lineage>
</organism>
<evidence type="ECO:0000256" key="1">
    <source>
        <dbReference type="ARBA" id="ARBA00004604"/>
    </source>
</evidence>
<dbReference type="PROSITE" id="PS00466">
    <property type="entry name" value="ZF_TFIIS_1"/>
    <property type="match status" value="1"/>
</dbReference>
<dbReference type="EMBL" id="GIDH01000847">
    <property type="protein sequence ID" value="NOV52790.1"/>
    <property type="molecule type" value="Transcribed_RNA"/>
</dbReference>
<evidence type="ECO:0000256" key="4">
    <source>
        <dbReference type="ARBA" id="ARBA00022771"/>
    </source>
</evidence>
<dbReference type="GO" id="GO:0005665">
    <property type="term" value="C:RNA polymerase II, core complex"/>
    <property type="evidence" value="ECO:0007669"/>
    <property type="project" value="TreeGrafter"/>
</dbReference>
<dbReference type="PROSITE" id="PS01030">
    <property type="entry name" value="RNA_POL_M_15KD"/>
    <property type="match status" value="1"/>
</dbReference>
<accession>A0A6M2E4E0</accession>
<dbReference type="GO" id="GO:0005730">
    <property type="term" value="C:nucleolus"/>
    <property type="evidence" value="ECO:0007669"/>
    <property type="project" value="UniProtKB-SubCell"/>
</dbReference>
<dbReference type="Gene3D" id="2.20.25.10">
    <property type="match status" value="2"/>
</dbReference>
<feature type="binding site" evidence="9">
    <location>
        <position position="26"/>
    </location>
    <ligand>
        <name>Zn(2+)</name>
        <dbReference type="ChEBI" id="CHEBI:29105"/>
        <label>1</label>
    </ligand>
</feature>
<dbReference type="InterPro" id="IPR034012">
    <property type="entry name" value="Zn_ribbon_RPB9_C"/>
</dbReference>
<evidence type="ECO:0000256" key="10">
    <source>
        <dbReference type="PIRSR" id="PIRSR005586-2"/>
    </source>
</evidence>
<feature type="binding site" evidence="9">
    <location>
        <position position="125"/>
    </location>
    <ligand>
        <name>Zn(2+)</name>
        <dbReference type="ChEBI" id="CHEBI:29105"/>
        <label>2</label>
    </ligand>
</feature>
<dbReference type="FunFam" id="2.20.25.10:FF:000009">
    <property type="entry name" value="DNA-directed RNA polymerase subunit"/>
    <property type="match status" value="1"/>
</dbReference>
<dbReference type="PANTHER" id="PTHR11239">
    <property type="entry name" value="DNA-DIRECTED RNA POLYMERASE"/>
    <property type="match status" value="1"/>
</dbReference>
<keyword evidence="5 9" id="KW-0862">Zinc</keyword>
<evidence type="ECO:0000256" key="7">
    <source>
        <dbReference type="ARBA" id="ARBA00023242"/>
    </source>
</evidence>
<dbReference type="PANTHER" id="PTHR11239:SF1">
    <property type="entry name" value="DNA-DIRECTED RNA POLYMERASE II SUBUNIT RPB9"/>
    <property type="match status" value="1"/>
</dbReference>
<comment type="similarity">
    <text evidence="8 11">Belongs to the archaeal rpoM/eukaryotic RPA12/RPB9/RPC11 RNA polymerase family.</text>
</comment>
<evidence type="ECO:0000256" key="6">
    <source>
        <dbReference type="ARBA" id="ARBA00023163"/>
    </source>
</evidence>
<name>A0A6M2E4E0_9ACAR</name>
<reference evidence="13" key="1">
    <citation type="submission" date="2019-12" db="EMBL/GenBank/DDBJ databases">
        <title>The sialotranscriptome of the gopher-tortoise tick, Amblyomma tuberculatum.</title>
        <authorList>
            <person name="Karim S."/>
            <person name="Andersen J."/>
            <person name="Kumar D."/>
            <person name="Adamson S."/>
            <person name="Ennen J."/>
            <person name="Qualis C.P."/>
            <person name="Ribeiro J.M.C."/>
        </authorList>
    </citation>
    <scope>NUCLEOTIDE SEQUENCE</scope>
    <source>
        <strain evidence="13">Removed</strain>
        <tissue evidence="13">Salivary glands</tissue>
    </source>
</reference>
<evidence type="ECO:0000256" key="3">
    <source>
        <dbReference type="ARBA" id="ARBA00022723"/>
    </source>
</evidence>
<evidence type="ECO:0000256" key="5">
    <source>
        <dbReference type="ARBA" id="ARBA00022833"/>
    </source>
</evidence>
<dbReference type="Pfam" id="PF02150">
    <property type="entry name" value="Zn_ribbon_RPB9"/>
    <property type="match status" value="1"/>
</dbReference>
<dbReference type="GO" id="GO:0006367">
    <property type="term" value="P:transcription initiation at RNA polymerase II promoter"/>
    <property type="evidence" value="ECO:0007669"/>
    <property type="project" value="TreeGrafter"/>
</dbReference>
<evidence type="ECO:0000313" key="13">
    <source>
        <dbReference type="EMBL" id="NOV52790.1"/>
    </source>
</evidence>
<evidence type="ECO:0000256" key="11">
    <source>
        <dbReference type="RuleBase" id="RU003474"/>
    </source>
</evidence>
<dbReference type="GO" id="GO:0003899">
    <property type="term" value="F:DNA-directed RNA polymerase activity"/>
    <property type="evidence" value="ECO:0007669"/>
    <property type="project" value="InterPro"/>
</dbReference>